<reference evidence="1 2" key="1">
    <citation type="journal article" date="2015" name="Stand. Genomic Sci.">
        <title>Genomic Encyclopedia of Bacterial and Archaeal Type Strains, Phase III: the genomes of soil and plant-associated and newly described type strains.</title>
        <authorList>
            <person name="Whitman W.B."/>
            <person name="Woyke T."/>
            <person name="Klenk H.P."/>
            <person name="Zhou Y."/>
            <person name="Lilburn T.G."/>
            <person name="Beck B.J."/>
            <person name="De Vos P."/>
            <person name="Vandamme P."/>
            <person name="Eisen J.A."/>
            <person name="Garrity G."/>
            <person name="Hugenholtz P."/>
            <person name="Kyrpides N.C."/>
        </authorList>
    </citation>
    <scope>NUCLEOTIDE SEQUENCE [LARGE SCALE GENOMIC DNA]</scope>
    <source>
        <strain evidence="1 2">A3</strain>
    </source>
</reference>
<sequence length="84" mass="9517">MTILEHDFLPGNLVRARGREWVVQSDSRRDWLRLRPLSGADDESIALIPELELHPVEPATFDWPDPARAGNHAAALLLRDALRL</sequence>
<dbReference type="EMBL" id="SLWQ01000001">
    <property type="protein sequence ID" value="TCO43422.1"/>
    <property type="molecule type" value="Genomic_DNA"/>
</dbReference>
<dbReference type="RefSeq" id="WP_131993859.1">
    <property type="nucleotide sequence ID" value="NZ_SLWQ01000001.1"/>
</dbReference>
<name>A0A4R2IGQ8_9GAMM</name>
<dbReference type="Proteomes" id="UP000294862">
    <property type="component" value="Unassembled WGS sequence"/>
</dbReference>
<protein>
    <submittedName>
        <fullName evidence="1">Uncharacterized protein</fullName>
    </submittedName>
</protein>
<gene>
    <name evidence="1" type="ORF">EV148_101846</name>
</gene>
<evidence type="ECO:0000313" key="2">
    <source>
        <dbReference type="Proteomes" id="UP000294862"/>
    </source>
</evidence>
<evidence type="ECO:0000313" key="1">
    <source>
        <dbReference type="EMBL" id="TCO43422.1"/>
    </source>
</evidence>
<feature type="non-terminal residue" evidence="1">
    <location>
        <position position="84"/>
    </location>
</feature>
<keyword evidence="2" id="KW-1185">Reference proteome</keyword>
<comment type="caution">
    <text evidence="1">The sequence shown here is derived from an EMBL/GenBank/DDBJ whole genome shotgun (WGS) entry which is preliminary data.</text>
</comment>
<accession>A0A4R2IGQ8</accession>
<dbReference type="AlphaFoldDB" id="A0A4R2IGQ8"/>
<proteinExistence type="predicted"/>
<organism evidence="1 2">
    <name type="scientific">Dokdonella fugitiva</name>
    <dbReference type="NCBI Taxonomy" id="328517"/>
    <lineage>
        <taxon>Bacteria</taxon>
        <taxon>Pseudomonadati</taxon>
        <taxon>Pseudomonadota</taxon>
        <taxon>Gammaproteobacteria</taxon>
        <taxon>Lysobacterales</taxon>
        <taxon>Rhodanobacteraceae</taxon>
        <taxon>Dokdonella</taxon>
    </lineage>
</organism>